<dbReference type="GeneID" id="68113606"/>
<proteinExistence type="predicted"/>
<dbReference type="Proteomes" id="UP000444721">
    <property type="component" value="Unassembled WGS sequence"/>
</dbReference>
<comment type="caution">
    <text evidence="3">The sequence shown here is derived from an EMBL/GenBank/DDBJ whole genome shotgun (WGS) entry which is preliminary data.</text>
</comment>
<protein>
    <submittedName>
        <fullName evidence="3">Uncharacterized protein</fullName>
    </submittedName>
</protein>
<sequence length="269" mass="30434">MNRAVPIVVALLTTFLGFAVIMIIITVLLPFGVMNSLPPNFCFPTKHLIQFKKGTQLRLLRRNRVGLGRLAIHQIHASNGSEEYLGETNYRTWAIPNTIDVRPSSHQGSLIAQADWFSFGTAFHVQECVVEDETTEDNHSPSSETATTFSSPSPSSEDSSSSSSYRFIHRGRIEKPATFSLREYHIFNNENGRLPTIKVKEMFENGPYVQMDVFLMDENAEYPTKTLASLKRKSPEEWIILVKEDTVPSLLDFRNIFVLVSLLSFSETK</sequence>
<name>A0A6A5BHY4_NAEFO</name>
<feature type="compositionally biased region" description="Low complexity" evidence="1">
    <location>
        <begin position="140"/>
        <end position="163"/>
    </location>
</feature>
<gene>
    <name evidence="3" type="ORF">FDP41_006388</name>
</gene>
<dbReference type="AlphaFoldDB" id="A0A6A5BHY4"/>
<keyword evidence="2" id="KW-1133">Transmembrane helix</keyword>
<evidence type="ECO:0000256" key="1">
    <source>
        <dbReference type="SAM" id="MobiDB-lite"/>
    </source>
</evidence>
<keyword evidence="2" id="KW-0812">Transmembrane</keyword>
<dbReference type="OrthoDB" id="10465898at2759"/>
<dbReference type="RefSeq" id="XP_044559069.1">
    <property type="nucleotide sequence ID" value="XM_044710017.1"/>
</dbReference>
<keyword evidence="4" id="KW-1185">Reference proteome</keyword>
<keyword evidence="2" id="KW-0472">Membrane</keyword>
<dbReference type="VEuPathDB" id="AmoebaDB:NfTy_090320"/>
<reference evidence="3 4" key="1">
    <citation type="journal article" date="2019" name="Sci. Rep.">
        <title>Nanopore sequencing improves the draft genome of the human pathogenic amoeba Naegleria fowleri.</title>
        <authorList>
            <person name="Liechti N."/>
            <person name="Schurch N."/>
            <person name="Bruggmann R."/>
            <person name="Wittwer M."/>
        </authorList>
    </citation>
    <scope>NUCLEOTIDE SEQUENCE [LARGE SCALE GENOMIC DNA]</scope>
    <source>
        <strain evidence="3 4">ATCC 30894</strain>
    </source>
</reference>
<evidence type="ECO:0000313" key="4">
    <source>
        <dbReference type="Proteomes" id="UP000444721"/>
    </source>
</evidence>
<feature type="transmembrane region" description="Helical" evidence="2">
    <location>
        <begin position="7"/>
        <end position="33"/>
    </location>
</feature>
<evidence type="ECO:0000313" key="3">
    <source>
        <dbReference type="EMBL" id="KAF0974356.1"/>
    </source>
</evidence>
<dbReference type="VEuPathDB" id="AmoebaDB:FDP41_006388"/>
<dbReference type="VEuPathDB" id="AmoebaDB:NF0089490"/>
<organism evidence="3 4">
    <name type="scientific">Naegleria fowleri</name>
    <name type="common">Brain eating amoeba</name>
    <dbReference type="NCBI Taxonomy" id="5763"/>
    <lineage>
        <taxon>Eukaryota</taxon>
        <taxon>Discoba</taxon>
        <taxon>Heterolobosea</taxon>
        <taxon>Tetramitia</taxon>
        <taxon>Eutetramitia</taxon>
        <taxon>Vahlkampfiidae</taxon>
        <taxon>Naegleria</taxon>
    </lineage>
</organism>
<feature type="region of interest" description="Disordered" evidence="1">
    <location>
        <begin position="132"/>
        <end position="163"/>
    </location>
</feature>
<accession>A0A6A5BHY4</accession>
<dbReference type="EMBL" id="VFQX01000052">
    <property type="protein sequence ID" value="KAF0974356.1"/>
    <property type="molecule type" value="Genomic_DNA"/>
</dbReference>
<evidence type="ECO:0000256" key="2">
    <source>
        <dbReference type="SAM" id="Phobius"/>
    </source>
</evidence>